<name>A0ABN6L8K9_9BACT</name>
<reference evidence="1 2" key="1">
    <citation type="submission" date="2021-12" db="EMBL/GenBank/DDBJ databases">
        <title>Genome sequencing of bacteria with rrn-lacking chromosome and rrn-plasmid.</title>
        <authorList>
            <person name="Anda M."/>
            <person name="Iwasaki W."/>
        </authorList>
    </citation>
    <scope>NUCLEOTIDE SEQUENCE [LARGE SCALE GENOMIC DNA]</scope>
    <source>
        <strain evidence="1 2">NBRC 101262</strain>
    </source>
</reference>
<evidence type="ECO:0008006" key="3">
    <source>
        <dbReference type="Google" id="ProtNLM"/>
    </source>
</evidence>
<gene>
    <name evidence="1" type="ORF">PEPS_16260</name>
</gene>
<keyword evidence="2" id="KW-1185">Reference proteome</keyword>
<dbReference type="Proteomes" id="UP001354989">
    <property type="component" value="Chromosome"/>
</dbReference>
<dbReference type="EMBL" id="AP025292">
    <property type="protein sequence ID" value="BDC99345.1"/>
    <property type="molecule type" value="Genomic_DNA"/>
</dbReference>
<proteinExistence type="predicted"/>
<accession>A0ABN6L8K9</accession>
<protein>
    <recommendedName>
        <fullName evidence="3">TolC family protein</fullName>
    </recommendedName>
</protein>
<evidence type="ECO:0000313" key="2">
    <source>
        <dbReference type="Proteomes" id="UP001354989"/>
    </source>
</evidence>
<evidence type="ECO:0000313" key="1">
    <source>
        <dbReference type="EMBL" id="BDC99345.1"/>
    </source>
</evidence>
<dbReference type="RefSeq" id="WP_332919130.1">
    <property type="nucleotide sequence ID" value="NZ_AP025292.1"/>
</dbReference>
<dbReference type="Gene3D" id="1.20.1600.10">
    <property type="entry name" value="Outer membrane efflux proteins (OEP)"/>
    <property type="match status" value="1"/>
</dbReference>
<organism evidence="1 2">
    <name type="scientific">Persicobacter psychrovividus</name>
    <dbReference type="NCBI Taxonomy" id="387638"/>
    <lineage>
        <taxon>Bacteria</taxon>
        <taxon>Pseudomonadati</taxon>
        <taxon>Bacteroidota</taxon>
        <taxon>Cytophagia</taxon>
        <taxon>Cytophagales</taxon>
        <taxon>Persicobacteraceae</taxon>
        <taxon>Persicobacter</taxon>
    </lineage>
</organism>
<sequence>MISSLFSEQSLLFFKVKTFKFLLFTFLFISSSPIQAQDVEIFNNRIFESLPNRETLIDSAQYHSPLLEAQKVEIERMELELRLNRHDIWKDFRLFNQAFYTNSSAVVYNDISTGGGTSVPTDARQSGYQGRVLFGINFQFSLIDLIDRPKQLKKDHLELQLSNLEYQGKITEVRTKLMKQYFSLAKAQIQLKKTIREEGQLDYLFKKSKNDFDAGLIELGELLEQEAKLEQVRVNLEQDKINVLMEYLILEEFAGIPLSNFYD</sequence>
<dbReference type="SUPFAM" id="SSF56954">
    <property type="entry name" value="Outer membrane efflux proteins (OEP)"/>
    <property type="match status" value="1"/>
</dbReference>